<dbReference type="Proteomes" id="UP001219518">
    <property type="component" value="Unassembled WGS sequence"/>
</dbReference>
<evidence type="ECO:0000313" key="2">
    <source>
        <dbReference type="Proteomes" id="UP001219518"/>
    </source>
</evidence>
<proteinExistence type="predicted"/>
<dbReference type="PANTHER" id="PTHR46579">
    <property type="entry name" value="F5/8 TYPE C DOMAIN-CONTAINING PROTEIN-RELATED"/>
    <property type="match status" value="1"/>
</dbReference>
<dbReference type="EMBL" id="JAHWGI010000532">
    <property type="protein sequence ID" value="KAK3916491.1"/>
    <property type="molecule type" value="Genomic_DNA"/>
</dbReference>
<keyword evidence="2" id="KW-1185">Reference proteome</keyword>
<keyword evidence="1" id="KW-0687">Ribonucleoprotein</keyword>
<reference evidence="1" key="2">
    <citation type="journal article" date="2023" name="BMC Genomics">
        <title>Pest status, molecular evolution, and epigenetic factors derived from the genome assembly of Frankliniella fusca, a thysanopteran phytovirus vector.</title>
        <authorList>
            <person name="Catto M.A."/>
            <person name="Labadie P.E."/>
            <person name="Jacobson A.L."/>
            <person name="Kennedy G.G."/>
            <person name="Srinivasan R."/>
            <person name="Hunt B.G."/>
        </authorList>
    </citation>
    <scope>NUCLEOTIDE SEQUENCE</scope>
    <source>
        <strain evidence="1">PL_HMW_Pooled</strain>
    </source>
</reference>
<protein>
    <submittedName>
        <fullName evidence="1">28S ribosomal protein S7, mitochondrial</fullName>
    </submittedName>
</protein>
<dbReference type="AlphaFoldDB" id="A0AAE1LDX4"/>
<sequence>MADTLNYKNNRDKRNVDSLQDIFDGSEYKRLISGGIISEHDFTYIFNTDGVQYLKGAKGSAWPLYIRLNELPPSLRQKYLFLAGVWVDSSEPVMNTFLEPFVNQANKLSSEGVSWKPDQREITSKFFPLCHCVDSKARYTLYNMSQSNSKNGGCTFCNIKGVQSGGTKYPVLPPCDDPEPVLRTTEMLEDQMIEAQQTGTVIEGVKGVSALMKLSHFSLMGGQGLDDLHACYEGCAKQHTNLLMRVKGQTNMKQTVEIVNSRLSNIRFPSKISRNVFDAKKRKSWKGSMWRTWLLFIGPVCLGRSYSPEVH</sequence>
<reference evidence="1" key="1">
    <citation type="submission" date="2021-07" db="EMBL/GenBank/DDBJ databases">
        <authorList>
            <person name="Catto M.A."/>
            <person name="Jacobson A."/>
            <person name="Kennedy G."/>
            <person name="Labadie P."/>
            <person name="Hunt B.G."/>
            <person name="Srinivasan R."/>
        </authorList>
    </citation>
    <scope>NUCLEOTIDE SEQUENCE</scope>
    <source>
        <strain evidence="1">PL_HMW_Pooled</strain>
        <tissue evidence="1">Head</tissue>
    </source>
</reference>
<evidence type="ECO:0000313" key="1">
    <source>
        <dbReference type="EMBL" id="KAK3916491.1"/>
    </source>
</evidence>
<organism evidence="1 2">
    <name type="scientific">Frankliniella fusca</name>
    <dbReference type="NCBI Taxonomy" id="407009"/>
    <lineage>
        <taxon>Eukaryota</taxon>
        <taxon>Metazoa</taxon>
        <taxon>Ecdysozoa</taxon>
        <taxon>Arthropoda</taxon>
        <taxon>Hexapoda</taxon>
        <taxon>Insecta</taxon>
        <taxon>Pterygota</taxon>
        <taxon>Neoptera</taxon>
        <taxon>Paraneoptera</taxon>
        <taxon>Thysanoptera</taxon>
        <taxon>Terebrantia</taxon>
        <taxon>Thripoidea</taxon>
        <taxon>Thripidae</taxon>
        <taxon>Frankliniella</taxon>
    </lineage>
</organism>
<dbReference type="GO" id="GO:0005840">
    <property type="term" value="C:ribosome"/>
    <property type="evidence" value="ECO:0007669"/>
    <property type="project" value="UniProtKB-KW"/>
</dbReference>
<comment type="caution">
    <text evidence="1">The sequence shown here is derived from an EMBL/GenBank/DDBJ whole genome shotgun (WGS) entry which is preliminary data.</text>
</comment>
<keyword evidence="1" id="KW-0689">Ribosomal protein</keyword>
<name>A0AAE1LDX4_9NEOP</name>
<accession>A0AAE1LDX4</accession>
<gene>
    <name evidence="1" type="ORF">KUF71_006265</name>
</gene>
<dbReference type="PANTHER" id="PTHR46579:SF1">
    <property type="entry name" value="F5_8 TYPE C DOMAIN-CONTAINING PROTEIN"/>
    <property type="match status" value="1"/>
</dbReference>